<dbReference type="WBParaSite" id="PDA_v2.g2965.t1">
    <property type="protein sequence ID" value="PDA_v2.g2965.t1"/>
    <property type="gene ID" value="PDA_v2.g2965"/>
</dbReference>
<protein>
    <submittedName>
        <fullName evidence="2">Uncharacterized protein</fullName>
    </submittedName>
</protein>
<organism evidence="1 2">
    <name type="scientific">Panagrolaimus davidi</name>
    <dbReference type="NCBI Taxonomy" id="227884"/>
    <lineage>
        <taxon>Eukaryota</taxon>
        <taxon>Metazoa</taxon>
        <taxon>Ecdysozoa</taxon>
        <taxon>Nematoda</taxon>
        <taxon>Chromadorea</taxon>
        <taxon>Rhabditida</taxon>
        <taxon>Tylenchina</taxon>
        <taxon>Panagrolaimomorpha</taxon>
        <taxon>Panagrolaimoidea</taxon>
        <taxon>Panagrolaimidae</taxon>
        <taxon>Panagrolaimus</taxon>
    </lineage>
</organism>
<accession>A0A914QJ70</accession>
<reference evidence="2" key="1">
    <citation type="submission" date="2022-11" db="UniProtKB">
        <authorList>
            <consortium name="WormBaseParasite"/>
        </authorList>
    </citation>
    <scope>IDENTIFICATION</scope>
</reference>
<evidence type="ECO:0000313" key="2">
    <source>
        <dbReference type="WBParaSite" id="PDA_v2.g2965.t1"/>
    </source>
</evidence>
<sequence length="164" mass="18202">MSNVKVFRGSQTDELLYEYNKSTNANVNTLMLASGCYTIVVPAAKSIAIDLNVALTNTFTLSSYPYKALWATPNYGSLTVSNTLYSEFLSFNVSQNVTVQIKIKTFDVSSDGRIEFVNSKSNSVFATHAGQQLKFTNDSVKINYYEKNAGHYGVSMEVETLKKQ</sequence>
<keyword evidence="1" id="KW-1185">Reference proteome</keyword>
<evidence type="ECO:0000313" key="1">
    <source>
        <dbReference type="Proteomes" id="UP000887578"/>
    </source>
</evidence>
<name>A0A914QJ70_9BILA</name>
<dbReference type="Proteomes" id="UP000887578">
    <property type="component" value="Unplaced"/>
</dbReference>
<proteinExistence type="predicted"/>
<dbReference type="AlphaFoldDB" id="A0A914QJ70"/>